<comment type="caution">
    <text evidence="1">The sequence shown here is derived from an EMBL/GenBank/DDBJ whole genome shotgun (WGS) entry which is preliminary data.</text>
</comment>
<dbReference type="RefSeq" id="WP_160481048.1">
    <property type="nucleotide sequence ID" value="NZ_JAMYBQ010000013.1"/>
</dbReference>
<evidence type="ECO:0000313" key="1">
    <source>
        <dbReference type="EMBL" id="MWK56931.1"/>
    </source>
</evidence>
<dbReference type="Proteomes" id="UP000461288">
    <property type="component" value="Unassembled WGS sequence"/>
</dbReference>
<dbReference type="AlphaFoldDB" id="A0A7X3KTV1"/>
<accession>A0A7X3KTV1</accession>
<gene>
    <name evidence="1" type="ORF">GO594_13170</name>
</gene>
<dbReference type="EMBL" id="WTFN01000027">
    <property type="protein sequence ID" value="MWK56931.1"/>
    <property type="molecule type" value="Genomic_DNA"/>
</dbReference>
<evidence type="ECO:0008006" key="3">
    <source>
        <dbReference type="Google" id="ProtNLM"/>
    </source>
</evidence>
<protein>
    <recommendedName>
        <fullName evidence="3">CopG family transcriptional regulator</fullName>
    </recommendedName>
</protein>
<proteinExistence type="predicted"/>
<name>A0A7X3KTV1_9GAMM</name>
<organism evidence="1 2">
    <name type="scientific">Metapseudomonas otitidis</name>
    <dbReference type="NCBI Taxonomy" id="319939"/>
    <lineage>
        <taxon>Bacteria</taxon>
        <taxon>Pseudomonadati</taxon>
        <taxon>Pseudomonadota</taxon>
        <taxon>Gammaproteobacteria</taxon>
        <taxon>Pseudomonadales</taxon>
        <taxon>Pseudomonadaceae</taxon>
        <taxon>Metapseudomonas</taxon>
    </lineage>
</organism>
<reference evidence="1 2" key="1">
    <citation type="submission" date="2019-12" db="EMBL/GenBank/DDBJ databases">
        <title>Draft genome sequence of Pseudomonas otitidis recovered from a chicken carcass.</title>
        <authorList>
            <person name="Vieira T.R."/>
            <person name="Oliviera E.F.C."/>
            <person name="Silva N.M.V."/>
            <person name="Sambrano G.E."/>
            <person name="Cibulski S.P."/>
            <person name="Cardoso M.R.I."/>
        </authorList>
    </citation>
    <scope>NUCLEOTIDE SEQUENCE [LARGE SCALE GENOMIC DNA]</scope>
    <source>
        <strain evidence="1 2">25_K</strain>
    </source>
</reference>
<evidence type="ECO:0000313" key="2">
    <source>
        <dbReference type="Proteomes" id="UP000461288"/>
    </source>
</evidence>
<sequence>MAYENRKHLNDVEIKIRVNEETAERLRAWASFRKTQRAAFCRDLIEIQLDQLEAELTDEQKQG</sequence>